<evidence type="ECO:0000313" key="2">
    <source>
        <dbReference type="Proteomes" id="UP000009138"/>
    </source>
</evidence>
<keyword evidence="2" id="KW-1185">Reference proteome</keyword>
<gene>
    <name evidence="1" type="ORF">RO3G_10394</name>
</gene>
<reference evidence="1 2" key="1">
    <citation type="journal article" date="2009" name="PLoS Genet.">
        <title>Genomic analysis of the basal lineage fungus Rhizopus oryzae reveals a whole-genome duplication.</title>
        <authorList>
            <person name="Ma L.-J."/>
            <person name="Ibrahim A.S."/>
            <person name="Skory C."/>
            <person name="Grabherr M.G."/>
            <person name="Burger G."/>
            <person name="Butler M."/>
            <person name="Elias M."/>
            <person name="Idnurm A."/>
            <person name="Lang B.F."/>
            <person name="Sone T."/>
            <person name="Abe A."/>
            <person name="Calvo S.E."/>
            <person name="Corrochano L.M."/>
            <person name="Engels R."/>
            <person name="Fu J."/>
            <person name="Hansberg W."/>
            <person name="Kim J.-M."/>
            <person name="Kodira C.D."/>
            <person name="Koehrsen M.J."/>
            <person name="Liu B."/>
            <person name="Miranda-Saavedra D."/>
            <person name="O'Leary S."/>
            <person name="Ortiz-Castellanos L."/>
            <person name="Poulter R."/>
            <person name="Rodriguez-Romero J."/>
            <person name="Ruiz-Herrera J."/>
            <person name="Shen Y.-Q."/>
            <person name="Zeng Q."/>
            <person name="Galagan J."/>
            <person name="Birren B.W."/>
            <person name="Cuomo C.A."/>
            <person name="Wickes B.L."/>
        </authorList>
    </citation>
    <scope>NUCLEOTIDE SEQUENCE [LARGE SCALE GENOMIC DNA]</scope>
    <source>
        <strain evidence="2">RA 99-880 / ATCC MYA-4621 / FGSC 9543 / NRRL 43880</strain>
    </source>
</reference>
<dbReference type="EMBL" id="CH476739">
    <property type="protein sequence ID" value="EIE85684.1"/>
    <property type="molecule type" value="Genomic_DNA"/>
</dbReference>
<protein>
    <submittedName>
        <fullName evidence="1">Uncharacterized protein</fullName>
    </submittedName>
</protein>
<proteinExistence type="predicted"/>
<dbReference type="InParanoid" id="I1CB54"/>
<dbReference type="RefSeq" id="XP_067521080.1">
    <property type="nucleotide sequence ID" value="XM_067664979.1"/>
</dbReference>
<evidence type="ECO:0000313" key="1">
    <source>
        <dbReference type="EMBL" id="EIE85684.1"/>
    </source>
</evidence>
<dbReference type="GeneID" id="93617360"/>
<dbReference type="VEuPathDB" id="FungiDB:RO3G_10394"/>
<sequence>MNDPKGKRKSYFSSTATTKLPRVYEKSEIQQAINTSKEDSVLTKEIAIIAAAGFLNSDTTEQQNCLLLTSLLNLEPIAKN</sequence>
<name>I1CB54_RHIO9</name>
<accession>I1CB54</accession>
<dbReference type="Proteomes" id="UP000009138">
    <property type="component" value="Unassembled WGS sequence"/>
</dbReference>
<dbReference type="AlphaFoldDB" id="I1CB54"/>
<dbReference type="OrthoDB" id="2245303at2759"/>
<organism evidence="1 2">
    <name type="scientific">Rhizopus delemar (strain RA 99-880 / ATCC MYA-4621 / FGSC 9543 / NRRL 43880)</name>
    <name type="common">Mucormycosis agent</name>
    <name type="synonym">Rhizopus arrhizus var. delemar</name>
    <dbReference type="NCBI Taxonomy" id="246409"/>
    <lineage>
        <taxon>Eukaryota</taxon>
        <taxon>Fungi</taxon>
        <taxon>Fungi incertae sedis</taxon>
        <taxon>Mucoromycota</taxon>
        <taxon>Mucoromycotina</taxon>
        <taxon>Mucoromycetes</taxon>
        <taxon>Mucorales</taxon>
        <taxon>Mucorineae</taxon>
        <taxon>Rhizopodaceae</taxon>
        <taxon>Rhizopus</taxon>
    </lineage>
</organism>